<protein>
    <submittedName>
        <fullName evidence="2">Uncharacterized protein</fullName>
    </submittedName>
</protein>
<feature type="region of interest" description="Disordered" evidence="1">
    <location>
        <begin position="1"/>
        <end position="48"/>
    </location>
</feature>
<feature type="non-terminal residue" evidence="2">
    <location>
        <position position="179"/>
    </location>
</feature>
<proteinExistence type="predicted"/>
<name>X1EXR2_9ZZZZ</name>
<gene>
    <name evidence="2" type="ORF">S03H2_16092</name>
</gene>
<reference evidence="2" key="1">
    <citation type="journal article" date="2014" name="Front. Microbiol.">
        <title>High frequency of phylogenetically diverse reductive dehalogenase-homologous genes in deep subseafloor sedimentary metagenomes.</title>
        <authorList>
            <person name="Kawai M."/>
            <person name="Futagami T."/>
            <person name="Toyoda A."/>
            <person name="Takaki Y."/>
            <person name="Nishi S."/>
            <person name="Hori S."/>
            <person name="Arai W."/>
            <person name="Tsubouchi T."/>
            <person name="Morono Y."/>
            <person name="Uchiyama I."/>
            <person name="Ito T."/>
            <person name="Fujiyama A."/>
            <person name="Inagaki F."/>
            <person name="Takami H."/>
        </authorList>
    </citation>
    <scope>NUCLEOTIDE SEQUENCE</scope>
    <source>
        <strain evidence="2">Expedition CK06-06</strain>
    </source>
</reference>
<evidence type="ECO:0000256" key="1">
    <source>
        <dbReference type="SAM" id="MobiDB-lite"/>
    </source>
</evidence>
<sequence>MEEDKILIPPLPPGAVLDEPKDRPRDIPIPPLPPGAVLDERMLTPPPVDPAAKLEEILKSMSAQPISEPVIVPKEKPRWPEELPGTIKETLIEMLKKRVEREARLFQPEFWQNIPKNFLSGAWDFVKGMTHAVIPAPVEGEPTPYMVEEARITGKPVKDIWETVKAGAAPIAGLATFLS</sequence>
<comment type="caution">
    <text evidence="2">The sequence shown here is derived from an EMBL/GenBank/DDBJ whole genome shotgun (WGS) entry which is preliminary data.</text>
</comment>
<dbReference type="AlphaFoldDB" id="X1EXR2"/>
<dbReference type="EMBL" id="BARU01008207">
    <property type="protein sequence ID" value="GAH38191.1"/>
    <property type="molecule type" value="Genomic_DNA"/>
</dbReference>
<evidence type="ECO:0000313" key="2">
    <source>
        <dbReference type="EMBL" id="GAH38191.1"/>
    </source>
</evidence>
<organism evidence="2">
    <name type="scientific">marine sediment metagenome</name>
    <dbReference type="NCBI Taxonomy" id="412755"/>
    <lineage>
        <taxon>unclassified sequences</taxon>
        <taxon>metagenomes</taxon>
        <taxon>ecological metagenomes</taxon>
    </lineage>
</organism>
<accession>X1EXR2</accession>